<comment type="catalytic activity">
    <reaction evidence="3">
        <text>thiosulfate + hydrogen cyanide = thiocyanate + sulfite + 2 H(+)</text>
        <dbReference type="Rhea" id="RHEA:16881"/>
        <dbReference type="ChEBI" id="CHEBI:15378"/>
        <dbReference type="ChEBI" id="CHEBI:17359"/>
        <dbReference type="ChEBI" id="CHEBI:18022"/>
        <dbReference type="ChEBI" id="CHEBI:18407"/>
        <dbReference type="ChEBI" id="CHEBI:33542"/>
        <dbReference type="EC" id="2.8.1.1"/>
    </reaction>
</comment>
<dbReference type="CDD" id="cd01448">
    <property type="entry name" value="TST_Repeat_1"/>
    <property type="match status" value="1"/>
</dbReference>
<dbReference type="InterPro" id="IPR001763">
    <property type="entry name" value="Rhodanese-like_dom"/>
</dbReference>
<proteinExistence type="predicted"/>
<dbReference type="PROSITE" id="PS50206">
    <property type="entry name" value="RHODANESE_3"/>
    <property type="match status" value="2"/>
</dbReference>
<reference evidence="5" key="1">
    <citation type="submission" date="2024-05" db="EMBL/GenBank/DDBJ databases">
        <title>Alkalihalobacillus sp. strain MEB203 novel alkaliphilic bacterium from Lonar Lake, India.</title>
        <authorList>
            <person name="Joshi A."/>
            <person name="Thite S."/>
            <person name="Mengade P."/>
        </authorList>
    </citation>
    <scope>NUCLEOTIDE SEQUENCE</scope>
    <source>
        <strain evidence="5">MEB 203</strain>
    </source>
</reference>
<name>A0ABT5VJU4_9BACI</name>
<feature type="domain" description="Rhodanese" evidence="4">
    <location>
        <begin position="52"/>
        <end position="159"/>
    </location>
</feature>
<evidence type="ECO:0000313" key="6">
    <source>
        <dbReference type="Proteomes" id="UP001148125"/>
    </source>
</evidence>
<dbReference type="PROSITE" id="PS00380">
    <property type="entry name" value="RHODANESE_1"/>
    <property type="match status" value="1"/>
</dbReference>
<dbReference type="Pfam" id="PF00581">
    <property type="entry name" value="Rhodanese"/>
    <property type="match status" value="2"/>
</dbReference>
<dbReference type="EC" id="2.8.1.1" evidence="1"/>
<dbReference type="CDD" id="cd01449">
    <property type="entry name" value="TST_Repeat_2"/>
    <property type="match status" value="1"/>
</dbReference>
<dbReference type="Proteomes" id="UP001148125">
    <property type="component" value="Unassembled WGS sequence"/>
</dbReference>
<evidence type="ECO:0000256" key="1">
    <source>
        <dbReference type="ARBA" id="ARBA00012245"/>
    </source>
</evidence>
<gene>
    <name evidence="5" type="ORF">N7Z68_20410</name>
</gene>
<dbReference type="EMBL" id="JAOTPO010000019">
    <property type="protein sequence ID" value="MDE5415715.1"/>
    <property type="molecule type" value="Genomic_DNA"/>
</dbReference>
<evidence type="ECO:0000256" key="3">
    <source>
        <dbReference type="ARBA" id="ARBA00047549"/>
    </source>
</evidence>
<dbReference type="InterPro" id="IPR036873">
    <property type="entry name" value="Rhodanese-like_dom_sf"/>
</dbReference>
<sequence>MKKQSVLLVVILSMLAVLVVSPWTDKTMASEIGQDVRIAADIIVSTEWLQKNNELVKVIDTRKNGFDEGHIPGAVHLPYTELNDPNHPIEDYMISKKDFEKKMRTLGVRNDQTVVVYDDGRSPYAARLFLALDYYGHEDVRLLDGGLTAWTESGKELAQDVDEYKKGNFKASLKEKLLVDKDFVKNAIGKEGVVLLDVRSPEEYRGEDKRAKRGGHIPTAVNLEWKNTIIPEGIPYLKPLHQLEQQFEELGVTKEKTIIIYCHTALRTSHTYVVLRLLGFENLHVYEGSWAEWGNDPDTPIDKP</sequence>
<accession>A0ABT5VJU4</accession>
<protein>
    <recommendedName>
        <fullName evidence="1">thiosulfate sulfurtransferase</fullName>
        <ecNumber evidence="1">2.8.1.1</ecNumber>
    </recommendedName>
</protein>
<dbReference type="InterPro" id="IPR051126">
    <property type="entry name" value="Thiosulfate_sulfurtransferase"/>
</dbReference>
<dbReference type="RefSeq" id="WP_275120316.1">
    <property type="nucleotide sequence ID" value="NZ_JAOTPO010000019.1"/>
</dbReference>
<dbReference type="SUPFAM" id="SSF52821">
    <property type="entry name" value="Rhodanese/Cell cycle control phosphatase"/>
    <property type="match status" value="2"/>
</dbReference>
<evidence type="ECO:0000256" key="2">
    <source>
        <dbReference type="ARBA" id="ARBA00022737"/>
    </source>
</evidence>
<dbReference type="InterPro" id="IPR001307">
    <property type="entry name" value="Thiosulphate_STrfase_CS"/>
</dbReference>
<dbReference type="SMART" id="SM00450">
    <property type="entry name" value="RHOD"/>
    <property type="match status" value="2"/>
</dbReference>
<feature type="domain" description="Rhodanese" evidence="4">
    <location>
        <begin position="189"/>
        <end position="302"/>
    </location>
</feature>
<dbReference type="Gene3D" id="3.40.250.10">
    <property type="entry name" value="Rhodanese-like domain"/>
    <property type="match status" value="2"/>
</dbReference>
<keyword evidence="6" id="KW-1185">Reference proteome</keyword>
<evidence type="ECO:0000313" key="5">
    <source>
        <dbReference type="EMBL" id="MDE5415715.1"/>
    </source>
</evidence>
<keyword evidence="2" id="KW-0677">Repeat</keyword>
<dbReference type="PANTHER" id="PTHR43855">
    <property type="entry name" value="THIOSULFATE SULFURTRANSFERASE"/>
    <property type="match status" value="1"/>
</dbReference>
<dbReference type="PANTHER" id="PTHR43855:SF1">
    <property type="entry name" value="THIOSULFATE SULFURTRANSFERASE"/>
    <property type="match status" value="1"/>
</dbReference>
<evidence type="ECO:0000259" key="4">
    <source>
        <dbReference type="PROSITE" id="PS50206"/>
    </source>
</evidence>
<comment type="caution">
    <text evidence="5">The sequence shown here is derived from an EMBL/GenBank/DDBJ whole genome shotgun (WGS) entry which is preliminary data.</text>
</comment>
<organism evidence="5 6">
    <name type="scientific">Alkalihalobacterium chitinilyticum</name>
    <dbReference type="NCBI Taxonomy" id="2980103"/>
    <lineage>
        <taxon>Bacteria</taxon>
        <taxon>Bacillati</taxon>
        <taxon>Bacillota</taxon>
        <taxon>Bacilli</taxon>
        <taxon>Bacillales</taxon>
        <taxon>Bacillaceae</taxon>
        <taxon>Alkalihalobacterium</taxon>
    </lineage>
</organism>